<evidence type="ECO:0000256" key="5">
    <source>
        <dbReference type="ARBA" id="ARBA00023049"/>
    </source>
</evidence>
<keyword evidence="8" id="KW-0464">Manganese</keyword>
<dbReference type="Gene3D" id="3.30.70.360">
    <property type="match status" value="1"/>
</dbReference>
<keyword evidence="5" id="KW-0482">Metalloprotease</keyword>
<evidence type="ECO:0000256" key="3">
    <source>
        <dbReference type="ARBA" id="ARBA00022723"/>
    </source>
</evidence>
<dbReference type="RefSeq" id="XP_056036933.1">
    <property type="nucleotide sequence ID" value="XM_056180954.1"/>
</dbReference>
<evidence type="ECO:0000256" key="2">
    <source>
        <dbReference type="ARBA" id="ARBA00022670"/>
    </source>
</evidence>
<feature type="binding site" evidence="7">
    <location>
        <position position="329"/>
    </location>
    <ligand>
        <name>substrate</name>
        <note>ligand shared between homodimeric partners</note>
    </ligand>
</feature>
<organism evidence="11 12">
    <name type="scientific">Schizosaccharomyces osmophilus</name>
    <dbReference type="NCBI Taxonomy" id="2545709"/>
    <lineage>
        <taxon>Eukaryota</taxon>
        <taxon>Fungi</taxon>
        <taxon>Dikarya</taxon>
        <taxon>Ascomycota</taxon>
        <taxon>Taphrinomycotina</taxon>
        <taxon>Schizosaccharomycetes</taxon>
        <taxon>Schizosaccharomycetales</taxon>
        <taxon>Schizosaccharomycetaceae</taxon>
        <taxon>Schizosaccharomyces</taxon>
    </lineage>
</organism>
<evidence type="ECO:0000256" key="1">
    <source>
        <dbReference type="ARBA" id="ARBA00006247"/>
    </source>
</evidence>
<dbReference type="InterPro" id="IPR051458">
    <property type="entry name" value="Cyt/Met_Dipeptidase"/>
</dbReference>
<dbReference type="GO" id="GO:0070573">
    <property type="term" value="F:metallodipeptidase activity"/>
    <property type="evidence" value="ECO:0007669"/>
    <property type="project" value="InterPro"/>
</dbReference>
<evidence type="ECO:0000256" key="9">
    <source>
        <dbReference type="PIRSR" id="PIRSR037242-4"/>
    </source>
</evidence>
<name>A0AAE9WAM6_9SCHI</name>
<feature type="binding site" evidence="7">
    <location>
        <position position="227"/>
    </location>
    <ligand>
        <name>substrate</name>
        <note>ligand shared between homodimeric partners</note>
    </ligand>
</feature>
<dbReference type="InterPro" id="IPR017153">
    <property type="entry name" value="CNDP/DUG1"/>
</dbReference>
<keyword evidence="4" id="KW-0378">Hydrolase</keyword>
<evidence type="ECO:0000256" key="4">
    <source>
        <dbReference type="ARBA" id="ARBA00022801"/>
    </source>
</evidence>
<evidence type="ECO:0000256" key="6">
    <source>
        <dbReference type="PIRSR" id="PIRSR037242-1"/>
    </source>
</evidence>
<dbReference type="PANTHER" id="PTHR43270:SF4">
    <property type="entry name" value="CARNOSINE DIPEPTIDASE 2, ISOFORM A"/>
    <property type="match status" value="1"/>
</dbReference>
<dbReference type="PANTHER" id="PTHR43270">
    <property type="entry name" value="BETA-ALA-HIS DIPEPTIDASE"/>
    <property type="match status" value="1"/>
</dbReference>
<feature type="binding site" evidence="8">
    <location>
        <position position="97"/>
    </location>
    <ligand>
        <name>Mn(2+)</name>
        <dbReference type="ChEBI" id="CHEBI:29035"/>
        <label>2</label>
    </ligand>
</feature>
<feature type="active site" evidence="6">
    <location>
        <position position="99"/>
    </location>
</feature>
<feature type="site" description="Important for catalytic activity" evidence="9">
    <location>
        <position position="227"/>
    </location>
</feature>
<dbReference type="Proteomes" id="UP001212411">
    <property type="component" value="Chromosome 1"/>
</dbReference>
<dbReference type="GO" id="GO:0046872">
    <property type="term" value="F:metal ion binding"/>
    <property type="evidence" value="ECO:0007669"/>
    <property type="project" value="UniProtKB-KW"/>
</dbReference>
<keyword evidence="3 8" id="KW-0479">Metal-binding</keyword>
<dbReference type="Pfam" id="PF01546">
    <property type="entry name" value="Peptidase_M20"/>
    <property type="match status" value="1"/>
</dbReference>
<dbReference type="SUPFAM" id="SSF53187">
    <property type="entry name" value="Zn-dependent exopeptidases"/>
    <property type="match status" value="1"/>
</dbReference>
<feature type="binding site" evidence="8">
    <location>
        <position position="194"/>
    </location>
    <ligand>
        <name>Mn(2+)</name>
        <dbReference type="ChEBI" id="CHEBI:29035"/>
        <label>2</label>
    </ligand>
</feature>
<feature type="active site" description="Proton acceptor" evidence="6">
    <location>
        <position position="165"/>
    </location>
</feature>
<dbReference type="CDD" id="cd05676">
    <property type="entry name" value="M20_dipept_like_CNDP"/>
    <property type="match status" value="1"/>
</dbReference>
<gene>
    <name evidence="11" type="primary">dug1</name>
    <name evidence="11" type="ORF">SOMG_02162</name>
</gene>
<keyword evidence="12" id="KW-1185">Reference proteome</keyword>
<evidence type="ECO:0000256" key="8">
    <source>
        <dbReference type="PIRSR" id="PIRSR037242-3"/>
    </source>
</evidence>
<proteinExistence type="inferred from homology"/>
<dbReference type="EMBL" id="CP115611">
    <property type="protein sequence ID" value="WBW72690.1"/>
    <property type="molecule type" value="Genomic_DNA"/>
</dbReference>
<evidence type="ECO:0000259" key="10">
    <source>
        <dbReference type="Pfam" id="PF07687"/>
    </source>
</evidence>
<dbReference type="PIRSF" id="PIRSF037242">
    <property type="entry name" value="CNDP_dipeptidase"/>
    <property type="match status" value="1"/>
</dbReference>
<dbReference type="AlphaFoldDB" id="A0AAE9WAM6"/>
<dbReference type="InterPro" id="IPR002933">
    <property type="entry name" value="Peptidase_M20"/>
</dbReference>
<dbReference type="Pfam" id="PF07687">
    <property type="entry name" value="M20_dimer"/>
    <property type="match status" value="1"/>
</dbReference>
<sequence>MTLETLYSLIDKKKDEFIARLAKAVAIPSVSADVNLRPKVYEMADFVVDEFTKLGAKMEKRDIGSHEMEGQEVPLPPIVLGQYGSDPSKKTVLIYNHFDVQPASVSDGWSTDPFKLEVDSKDRMIARGVTDDKGPLIGWISAVQAYQECGLDFPVNLLMCFEGMEEYGSEGLDDLIRAEAQKYFAKADCVCISDTYWLGTKKPVLTYGLRGVSYFSMTVQGPGADLHSGVFGGTVHEPMTDLIAVMSSLVKPNGEILIPGIMDQVAKLTSEEDSLYDTIDYEMSDLENAAGADVSIYPDTKRTLQHRWRYPTLSLHGIEGAFSGSGAKTVIPAKVNGKFSIRTVPDMEPETVRELVQNHVEKVFSSLGSKNKLTFHALHAGAWWSSSPKHWHYDVGSRATERVFGVKPDFVREGGSIPVTVTFEHALNRNVLLLPMGRGDDGAHSINEKLDLDNFMKGIKLFCTYVHELSLEKQ</sequence>
<feature type="binding site" description="in other chain" evidence="7">
    <location>
        <position position="342"/>
    </location>
    <ligand>
        <name>substrate</name>
        <note>ligand shared between homodimeric partners</note>
    </ligand>
</feature>
<evidence type="ECO:0000313" key="12">
    <source>
        <dbReference type="Proteomes" id="UP001212411"/>
    </source>
</evidence>
<dbReference type="Gene3D" id="3.40.630.10">
    <property type="entry name" value="Zn peptidases"/>
    <property type="match status" value="1"/>
</dbReference>
<feature type="binding site" evidence="8">
    <location>
        <position position="444"/>
    </location>
    <ligand>
        <name>Mn(2+)</name>
        <dbReference type="ChEBI" id="CHEBI:29035"/>
        <label>1</label>
    </ligand>
</feature>
<feature type="binding site" evidence="8">
    <location>
        <position position="166"/>
    </location>
    <ligand>
        <name>Mn(2+)</name>
        <dbReference type="ChEBI" id="CHEBI:29035"/>
        <label>1</label>
    </ligand>
</feature>
<comment type="cofactor">
    <cofactor evidence="8">
        <name>Mn(2+)</name>
        <dbReference type="ChEBI" id="CHEBI:29035"/>
    </cofactor>
    <text evidence="8">Binds 2 manganese ions per subunit.</text>
</comment>
<keyword evidence="2" id="KW-0645">Protease</keyword>
<dbReference type="KEGG" id="som:SOMG_02162"/>
<feature type="binding site" description="in other chain" evidence="7">
    <location>
        <position position="416"/>
    </location>
    <ligand>
        <name>substrate</name>
        <note>ligand shared between homodimeric partners</note>
    </ligand>
</feature>
<reference evidence="11 12" key="1">
    <citation type="journal article" date="2023" name="G3 (Bethesda)">
        <title>A high-quality reference genome for the fission yeast Schizosaccharomyces osmophilus.</title>
        <authorList>
            <person name="Jia G.S."/>
            <person name="Zhang W.C."/>
            <person name="Liang Y."/>
            <person name="Liu X.H."/>
            <person name="Rhind N."/>
            <person name="Pidoux A."/>
            <person name="Brysch-Herzberg M."/>
            <person name="Du L.L."/>
        </authorList>
    </citation>
    <scope>NUCLEOTIDE SEQUENCE [LARGE SCALE GENOMIC DNA]</scope>
    <source>
        <strain evidence="11 12">CBS 15793</strain>
    </source>
</reference>
<protein>
    <submittedName>
        <fullName evidence="11">Dipeptidase Dug1</fullName>
    </submittedName>
</protein>
<dbReference type="GO" id="GO:0006508">
    <property type="term" value="P:proteolysis"/>
    <property type="evidence" value="ECO:0007669"/>
    <property type="project" value="UniProtKB-KW"/>
</dbReference>
<evidence type="ECO:0000313" key="11">
    <source>
        <dbReference type="EMBL" id="WBW72690.1"/>
    </source>
</evidence>
<dbReference type="GeneID" id="80875643"/>
<evidence type="ECO:0000256" key="7">
    <source>
        <dbReference type="PIRSR" id="PIRSR037242-2"/>
    </source>
</evidence>
<feature type="domain" description="Peptidase M20 dimerisation" evidence="10">
    <location>
        <begin position="208"/>
        <end position="363"/>
    </location>
</feature>
<feature type="binding site" description="in other chain" evidence="7">
    <location>
        <position position="444"/>
    </location>
    <ligand>
        <name>substrate</name>
        <note>ligand shared between homodimeric partners</note>
    </ligand>
</feature>
<accession>A0AAE9WAM6</accession>
<feature type="binding site" evidence="8">
    <location>
        <position position="131"/>
    </location>
    <ligand>
        <name>Mn(2+)</name>
        <dbReference type="ChEBI" id="CHEBI:29035"/>
        <label>2</label>
    </ligand>
</feature>
<feature type="binding site" evidence="8">
    <location>
        <position position="131"/>
    </location>
    <ligand>
        <name>Mn(2+)</name>
        <dbReference type="ChEBI" id="CHEBI:29035"/>
        <label>1</label>
    </ligand>
</feature>
<comment type="similarity">
    <text evidence="1">Belongs to the peptidase M20A family.</text>
</comment>
<dbReference type="InterPro" id="IPR011650">
    <property type="entry name" value="Peptidase_M20_dimer"/>
</dbReference>
<feature type="binding site" description="in other chain" evidence="7">
    <location>
        <position position="194"/>
    </location>
    <ligand>
        <name>substrate</name>
        <note>ligand shared between homodimeric partners</note>
    </ligand>
</feature>